<accession>A0A432MHL2</accession>
<evidence type="ECO:0000313" key="2">
    <source>
        <dbReference type="EMBL" id="RUL86837.1"/>
    </source>
</evidence>
<dbReference type="OrthoDB" id="247135at2"/>
<protein>
    <submittedName>
        <fullName evidence="2">Uncharacterized protein</fullName>
    </submittedName>
</protein>
<dbReference type="AlphaFoldDB" id="A0A432MHL2"/>
<dbReference type="Proteomes" id="UP000280296">
    <property type="component" value="Unassembled WGS sequence"/>
</dbReference>
<proteinExistence type="predicted"/>
<organism evidence="2 3">
    <name type="scientific">Tautonia sociabilis</name>
    <dbReference type="NCBI Taxonomy" id="2080755"/>
    <lineage>
        <taxon>Bacteria</taxon>
        <taxon>Pseudomonadati</taxon>
        <taxon>Planctomycetota</taxon>
        <taxon>Planctomycetia</taxon>
        <taxon>Isosphaerales</taxon>
        <taxon>Isosphaeraceae</taxon>
        <taxon>Tautonia</taxon>
    </lineage>
</organism>
<evidence type="ECO:0000313" key="3">
    <source>
        <dbReference type="Proteomes" id="UP000280296"/>
    </source>
</evidence>
<keyword evidence="1" id="KW-0732">Signal</keyword>
<comment type="caution">
    <text evidence="2">The sequence shown here is derived from an EMBL/GenBank/DDBJ whole genome shotgun (WGS) entry which is preliminary data.</text>
</comment>
<evidence type="ECO:0000256" key="1">
    <source>
        <dbReference type="SAM" id="SignalP"/>
    </source>
</evidence>
<keyword evidence="3" id="KW-1185">Reference proteome</keyword>
<dbReference type="NCBIfam" id="NF040466">
    <property type="entry name" value="ydjY_domain"/>
    <property type="match status" value="1"/>
</dbReference>
<dbReference type="RefSeq" id="WP_126726320.1">
    <property type="nucleotide sequence ID" value="NZ_RYZH01000029.1"/>
</dbReference>
<feature type="signal peptide" evidence="1">
    <location>
        <begin position="1"/>
        <end position="24"/>
    </location>
</feature>
<dbReference type="EMBL" id="RYZH01000029">
    <property type="protein sequence ID" value="RUL86837.1"/>
    <property type="molecule type" value="Genomic_DNA"/>
</dbReference>
<dbReference type="InterPro" id="IPR047750">
    <property type="entry name" value="YdjY-like"/>
</dbReference>
<feature type="chain" id="PRO_5019387760" evidence="1">
    <location>
        <begin position="25"/>
        <end position="246"/>
    </location>
</feature>
<sequence>MSPLRSLVLASALFGVLPSPPASAQLPVDAPKTDDYTPPAGYRPLGPSLWFDPEARRLVMRAQVVKRDGFLEHLLCLRNTKEHEAILATDATPRLIHAGLILTGVEPGHPVRYRPDFQPPEGPAIDITVEWTEGGQARSADARSWIQDEATGKPLELRWVFAGSLEIERPGLDQPLYGADGGDLITVANFPEAILDLPIASTAEDAALNYVANTPVIPPLGQFVTLILSPVDKPAAPASPGADQRD</sequence>
<reference evidence="2 3" key="1">
    <citation type="submission" date="2018-12" db="EMBL/GenBank/DDBJ databases">
        <authorList>
            <person name="Toschakov S.V."/>
        </authorList>
    </citation>
    <scope>NUCLEOTIDE SEQUENCE [LARGE SCALE GENOMIC DNA]</scope>
    <source>
        <strain evidence="2 3">GM2012</strain>
    </source>
</reference>
<name>A0A432MHL2_9BACT</name>
<reference evidence="2 3" key="2">
    <citation type="submission" date="2019-01" db="EMBL/GenBank/DDBJ databases">
        <title>Tautonia sociabilis, a novel thermotolerant planctomycete of Isosphaeraceae family, isolated from a 4000 m deep subterranean habitat.</title>
        <authorList>
            <person name="Kovaleva O.L."/>
            <person name="Elcheninov A.G."/>
            <person name="Van Heerden E."/>
            <person name="Toshchakov S.V."/>
            <person name="Novikov A."/>
            <person name="Bonch-Osmolovskaya E.A."/>
            <person name="Kublanov I.V."/>
        </authorList>
    </citation>
    <scope>NUCLEOTIDE SEQUENCE [LARGE SCALE GENOMIC DNA]</scope>
    <source>
        <strain evidence="2 3">GM2012</strain>
    </source>
</reference>
<gene>
    <name evidence="2" type="ORF">TsocGM_15210</name>
</gene>